<sequence>MDSVPGMSQLKSVVQLVCGDPEGAQQTQDNFTRQCLGVSQVRSLIEVAAGDRRSAFETHLACVQSLGRTMDSIPVIGHLKGLVHLADRDAGGCATSMKSATRTWAIAGVSALGFCFGGPAGAALGGIAAGGTYDSTLTALDSEIEGEFTPYGIFEVCKDPKNPGKWCDALWKVKW</sequence>
<evidence type="ECO:0000313" key="1">
    <source>
        <dbReference type="EMBL" id="KAA0202126.1"/>
    </source>
</evidence>
<dbReference type="EMBL" id="JQDR03004254">
    <property type="protein sequence ID" value="KAA0202126.1"/>
    <property type="molecule type" value="Genomic_DNA"/>
</dbReference>
<comment type="caution">
    <text evidence="1">The sequence shown here is derived from an EMBL/GenBank/DDBJ whole genome shotgun (WGS) entry which is preliminary data.</text>
</comment>
<name>A0A6A0H8P5_HYAAZ</name>
<organism evidence="1">
    <name type="scientific">Hyalella azteca</name>
    <name type="common">Amphipod</name>
    <dbReference type="NCBI Taxonomy" id="294128"/>
    <lineage>
        <taxon>Eukaryota</taxon>
        <taxon>Metazoa</taxon>
        <taxon>Ecdysozoa</taxon>
        <taxon>Arthropoda</taxon>
        <taxon>Crustacea</taxon>
        <taxon>Multicrustacea</taxon>
        <taxon>Malacostraca</taxon>
        <taxon>Eumalacostraca</taxon>
        <taxon>Peracarida</taxon>
        <taxon>Amphipoda</taxon>
        <taxon>Senticaudata</taxon>
        <taxon>Talitrida</taxon>
        <taxon>Talitroidea</taxon>
        <taxon>Hyalellidae</taxon>
        <taxon>Hyalella</taxon>
    </lineage>
</organism>
<reference evidence="1" key="3">
    <citation type="submission" date="2019-06" db="EMBL/GenBank/DDBJ databases">
        <authorList>
            <person name="Poynton C."/>
            <person name="Hasenbein S."/>
            <person name="Benoit J.B."/>
            <person name="Sepulveda M.S."/>
            <person name="Poelchau M.F."/>
            <person name="Murali S.C."/>
            <person name="Chen S."/>
            <person name="Glastad K.M."/>
            <person name="Werren J.H."/>
            <person name="Vineis J.H."/>
            <person name="Bowen J.L."/>
            <person name="Friedrich M."/>
            <person name="Jones J."/>
            <person name="Robertson H.M."/>
            <person name="Feyereisen R."/>
            <person name="Mechler-Hickson A."/>
            <person name="Mathers N."/>
            <person name="Lee C.E."/>
            <person name="Colbourne J.K."/>
            <person name="Biales A."/>
            <person name="Johnston J.S."/>
            <person name="Wellborn G.A."/>
            <person name="Rosendale A.J."/>
            <person name="Cridge A.G."/>
            <person name="Munoz-Torres M.C."/>
            <person name="Bain P.A."/>
            <person name="Manny A.R."/>
            <person name="Major K.M."/>
            <person name="Lambert F.N."/>
            <person name="Vulpe C.D."/>
            <person name="Tuck P."/>
            <person name="Blalock B.J."/>
            <person name="Lin Y.-Y."/>
            <person name="Smith M.E."/>
            <person name="Ochoa-Acuna H."/>
            <person name="Chen M.-J.M."/>
            <person name="Childers C.P."/>
            <person name="Qu J."/>
            <person name="Dugan S."/>
            <person name="Lee S.L."/>
            <person name="Chao H."/>
            <person name="Dinh H."/>
            <person name="Han Y."/>
            <person name="Doddapaneni H."/>
            <person name="Worley K.C."/>
            <person name="Muzny D.M."/>
            <person name="Gibbs R.A."/>
            <person name="Richards S."/>
        </authorList>
    </citation>
    <scope>NUCLEOTIDE SEQUENCE</scope>
    <source>
        <strain evidence="1">HAZT.00-mixed</strain>
        <tissue evidence="1">Whole organism</tissue>
    </source>
</reference>
<dbReference type="Proteomes" id="UP000711488">
    <property type="component" value="Unassembled WGS sequence"/>
</dbReference>
<reference evidence="1" key="2">
    <citation type="journal article" date="2018" name="Environ. Sci. Technol.">
        <title>The Toxicogenome of Hyalella azteca: A Model for Sediment Ecotoxicology and Evolutionary Toxicology.</title>
        <authorList>
            <person name="Poynton H.C."/>
            <person name="Hasenbein S."/>
            <person name="Benoit J.B."/>
            <person name="Sepulveda M.S."/>
            <person name="Poelchau M.F."/>
            <person name="Hughes D.S.T."/>
            <person name="Murali S.C."/>
            <person name="Chen S."/>
            <person name="Glastad K.M."/>
            <person name="Goodisman M.A.D."/>
            <person name="Werren J.H."/>
            <person name="Vineis J.H."/>
            <person name="Bowen J.L."/>
            <person name="Friedrich M."/>
            <person name="Jones J."/>
            <person name="Robertson H.M."/>
            <person name="Feyereisen R."/>
            <person name="Mechler-Hickson A."/>
            <person name="Mathers N."/>
            <person name="Lee C.E."/>
            <person name="Colbourne J.K."/>
            <person name="Biales A."/>
            <person name="Johnston J.S."/>
            <person name="Wellborn G.A."/>
            <person name="Rosendale A.J."/>
            <person name="Cridge A.G."/>
            <person name="Munoz-Torres M.C."/>
            <person name="Bain P.A."/>
            <person name="Manny A.R."/>
            <person name="Major K.M."/>
            <person name="Lambert F.N."/>
            <person name="Vulpe C.D."/>
            <person name="Tuck P."/>
            <person name="Blalock B.J."/>
            <person name="Lin Y.Y."/>
            <person name="Smith M.E."/>
            <person name="Ochoa-Acuna H."/>
            <person name="Chen M.M."/>
            <person name="Childers C.P."/>
            <person name="Qu J."/>
            <person name="Dugan S."/>
            <person name="Lee S.L."/>
            <person name="Chao H."/>
            <person name="Dinh H."/>
            <person name="Han Y."/>
            <person name="Doddapaneni H."/>
            <person name="Worley K.C."/>
            <person name="Muzny D.M."/>
            <person name="Gibbs R.A."/>
            <person name="Richards S."/>
        </authorList>
    </citation>
    <scope>NUCLEOTIDE SEQUENCE</scope>
    <source>
        <strain evidence="1">HAZT.00-mixed</strain>
        <tissue evidence="1">Whole organism</tissue>
    </source>
</reference>
<dbReference type="OrthoDB" id="6162903at2759"/>
<dbReference type="PANTHER" id="PTHR34494:SF1">
    <property type="entry name" value="PROTEIN CBG25024"/>
    <property type="match status" value="1"/>
</dbReference>
<gene>
    <name evidence="1" type="ORF">HAZT_HAZT008786</name>
</gene>
<protein>
    <submittedName>
        <fullName evidence="1">Uncharacterized protein</fullName>
    </submittedName>
</protein>
<accession>A0A6A0H8P5</accession>
<dbReference type="AlphaFoldDB" id="A0A6A0H8P5"/>
<reference evidence="1" key="1">
    <citation type="submission" date="2014-08" db="EMBL/GenBank/DDBJ databases">
        <authorList>
            <person name="Murali S."/>
            <person name="Richards S."/>
            <person name="Bandaranaike D."/>
            <person name="Bellair M."/>
            <person name="Blankenburg K."/>
            <person name="Chao H."/>
            <person name="Dinh H."/>
            <person name="Doddapaneni H."/>
            <person name="Dugan-Rocha S."/>
            <person name="Elkadiri S."/>
            <person name="Gnanaolivu R."/>
            <person name="Hughes D."/>
            <person name="Lee S."/>
            <person name="Li M."/>
            <person name="Ming W."/>
            <person name="Munidasa M."/>
            <person name="Muniz J."/>
            <person name="Nguyen L."/>
            <person name="Osuji N."/>
            <person name="Pu L.-L."/>
            <person name="Puazo M."/>
            <person name="Skinner E."/>
            <person name="Qu C."/>
            <person name="Quiroz J."/>
            <person name="Raj R."/>
            <person name="Weissenberger G."/>
            <person name="Xin Y."/>
            <person name="Zou X."/>
            <person name="Han Y."/>
            <person name="Worley K."/>
            <person name="Muzny D."/>
            <person name="Gibbs R."/>
        </authorList>
    </citation>
    <scope>NUCLEOTIDE SEQUENCE</scope>
    <source>
        <strain evidence="1">HAZT.00-mixed</strain>
        <tissue evidence="1">Whole organism</tissue>
    </source>
</reference>
<dbReference type="PANTHER" id="PTHR34494">
    <property type="entry name" value="PROTEIN CBG25024"/>
    <property type="match status" value="1"/>
</dbReference>
<proteinExistence type="predicted"/>